<reference evidence="3 4" key="1">
    <citation type="submission" date="2019-12" db="EMBL/GenBank/DDBJ databases">
        <title>Roseobacter cerasinus sp. nov., isolated from seawater around aquaculture.</title>
        <authorList>
            <person name="Muramatsu S."/>
            <person name="Takabe Y."/>
            <person name="Mori K."/>
            <person name="Takaichi S."/>
            <person name="Hanada S."/>
        </authorList>
    </citation>
    <scope>NUCLEOTIDE SEQUENCE [LARGE SCALE GENOMIC DNA]</scope>
    <source>
        <strain evidence="3 4">AI77</strain>
    </source>
</reference>
<feature type="signal peptide" evidence="2">
    <location>
        <begin position="1"/>
        <end position="22"/>
    </location>
</feature>
<comment type="caution">
    <text evidence="3">The sequence shown here is derived from an EMBL/GenBank/DDBJ whole genome shotgun (WGS) entry which is preliminary data.</text>
</comment>
<keyword evidence="1" id="KW-0472">Membrane</keyword>
<dbReference type="AlphaFoldDB" id="A0A640W126"/>
<evidence type="ECO:0000313" key="3">
    <source>
        <dbReference type="EMBL" id="GFE52176.1"/>
    </source>
</evidence>
<evidence type="ECO:0000313" key="4">
    <source>
        <dbReference type="Proteomes" id="UP000436522"/>
    </source>
</evidence>
<name>A0A640W126_9RHOB</name>
<feature type="transmembrane region" description="Helical" evidence="1">
    <location>
        <begin position="455"/>
        <end position="475"/>
    </location>
</feature>
<keyword evidence="2" id="KW-0732">Signal</keyword>
<protein>
    <recommendedName>
        <fullName evidence="5">VPLPA-CTERM protein sorting domain-containing protein</fullName>
    </recommendedName>
</protein>
<sequence>MKTIFFGSVASLALLCSAPVMAVTLTTGPNEGNVSVEVDEFGRFRDASFDPVGEIGRADTTFDSYVAITQGNGLFTLGGEDVLFFDGGGSDDSLTAQNQGFGVGEFLDGSTDRSVQSTFSINALDFNLTQTVTDAVNSDGIFSGAVLTQTFTIQNTADVPNTFSLLRYFDGDLDFDGTLEDGGGVLTENGQTVLFQTDATGNETDAQTFVGVTAEGGTPSEGRFDVDFCCDFQTPILGNGVANDFNDDGFVDFPDDITLKLSNDFTVPAGSSVTYTTQTLFGNSQPPAPGSSEALALLPTQTNTFVNDDGITQVSFQFDIPIVDFENLPEDFVSDRIFIDPIVAGAYTYDITGASFASVTAPTLAAVPDSDGTYTLTFGANTVTLLAGETFDFLANGGPVGTFTIGDIDLGLLLDPNDPNAFVTGITFTDVTSDIITINQTPILVDFDPDQTTPVPLPASALLLGLGLVGLAGVARMRCRPA</sequence>
<dbReference type="Proteomes" id="UP000436522">
    <property type="component" value="Unassembled WGS sequence"/>
</dbReference>
<accession>A0A640W126</accession>
<organism evidence="3 4">
    <name type="scientific">Roseobacter cerasinus</name>
    <dbReference type="NCBI Taxonomy" id="2602289"/>
    <lineage>
        <taxon>Bacteria</taxon>
        <taxon>Pseudomonadati</taxon>
        <taxon>Pseudomonadota</taxon>
        <taxon>Alphaproteobacteria</taxon>
        <taxon>Rhodobacterales</taxon>
        <taxon>Roseobacteraceae</taxon>
        <taxon>Roseobacter</taxon>
    </lineage>
</organism>
<gene>
    <name evidence="3" type="ORF">So717_39290</name>
</gene>
<proteinExistence type="predicted"/>
<evidence type="ECO:0000256" key="2">
    <source>
        <dbReference type="SAM" id="SignalP"/>
    </source>
</evidence>
<keyword evidence="1" id="KW-1133">Transmembrane helix</keyword>
<dbReference type="OrthoDB" id="7849596at2"/>
<keyword evidence="4" id="KW-1185">Reference proteome</keyword>
<keyword evidence="1" id="KW-0812">Transmembrane</keyword>
<evidence type="ECO:0000256" key="1">
    <source>
        <dbReference type="SAM" id="Phobius"/>
    </source>
</evidence>
<dbReference type="EMBL" id="BLIV01000010">
    <property type="protein sequence ID" value="GFE52176.1"/>
    <property type="molecule type" value="Genomic_DNA"/>
</dbReference>
<dbReference type="RefSeq" id="WP_159980565.1">
    <property type="nucleotide sequence ID" value="NZ_BLIV01000010.1"/>
</dbReference>
<evidence type="ECO:0008006" key="5">
    <source>
        <dbReference type="Google" id="ProtNLM"/>
    </source>
</evidence>
<feature type="chain" id="PRO_5024798203" description="VPLPA-CTERM protein sorting domain-containing protein" evidence="2">
    <location>
        <begin position="23"/>
        <end position="482"/>
    </location>
</feature>